<dbReference type="Proteomes" id="UP000193077">
    <property type="component" value="Unassembled WGS sequence"/>
</dbReference>
<keyword evidence="3" id="KW-1185">Reference proteome</keyword>
<keyword evidence="1" id="KW-0472">Membrane</keyword>
<accession>A0A1Y5TNP3</accession>
<dbReference type="EMBL" id="FWFO01000004">
    <property type="protein sequence ID" value="SLN68388.1"/>
    <property type="molecule type" value="Genomic_DNA"/>
</dbReference>
<organism evidence="2 3">
    <name type="scientific">Falsiruegeria litorea R37</name>
    <dbReference type="NCBI Taxonomy" id="1200284"/>
    <lineage>
        <taxon>Bacteria</taxon>
        <taxon>Pseudomonadati</taxon>
        <taxon>Pseudomonadota</taxon>
        <taxon>Alphaproteobacteria</taxon>
        <taxon>Rhodobacterales</taxon>
        <taxon>Roseobacteraceae</taxon>
        <taxon>Falsiruegeria</taxon>
    </lineage>
</organism>
<keyword evidence="1" id="KW-0812">Transmembrane</keyword>
<keyword evidence="1" id="KW-1133">Transmembrane helix</keyword>
<feature type="transmembrane region" description="Helical" evidence="1">
    <location>
        <begin position="35"/>
        <end position="57"/>
    </location>
</feature>
<sequence length="58" mass="6505">MALRLLKCEYCSHHLRFGAPRCGKCYQKTPSLNRFWRISTGLGLATLVVVMAFSATIS</sequence>
<reference evidence="2 3" key="1">
    <citation type="submission" date="2017-03" db="EMBL/GenBank/DDBJ databases">
        <authorList>
            <person name="Afonso C.L."/>
            <person name="Miller P.J."/>
            <person name="Scott M.A."/>
            <person name="Spackman E."/>
            <person name="Goraichik I."/>
            <person name="Dimitrov K.M."/>
            <person name="Suarez D.L."/>
            <person name="Swayne D.E."/>
        </authorList>
    </citation>
    <scope>NUCLEOTIDE SEQUENCE [LARGE SCALE GENOMIC DNA]</scope>
    <source>
        <strain evidence="2 3">CECT 7639</strain>
    </source>
</reference>
<proteinExistence type="predicted"/>
<dbReference type="AlphaFoldDB" id="A0A1Y5TNP3"/>
<gene>
    <name evidence="2" type="ORF">TRL7639_03975</name>
</gene>
<protein>
    <submittedName>
        <fullName evidence="2">Uncharacterized protein</fullName>
    </submittedName>
</protein>
<evidence type="ECO:0000313" key="2">
    <source>
        <dbReference type="EMBL" id="SLN68388.1"/>
    </source>
</evidence>
<evidence type="ECO:0000256" key="1">
    <source>
        <dbReference type="SAM" id="Phobius"/>
    </source>
</evidence>
<evidence type="ECO:0000313" key="3">
    <source>
        <dbReference type="Proteomes" id="UP000193077"/>
    </source>
</evidence>
<name>A0A1Y5TNP3_9RHOB</name>